<dbReference type="STRING" id="131112.SAMN04489737_1267"/>
<dbReference type="AlphaFoldDB" id="A0A1H2LIB0"/>
<evidence type="ECO:0000259" key="1">
    <source>
        <dbReference type="Pfam" id="PF07179"/>
    </source>
</evidence>
<dbReference type="OrthoDB" id="3257250at2"/>
<dbReference type="Pfam" id="PF07179">
    <property type="entry name" value="SseB"/>
    <property type="match status" value="1"/>
</dbReference>
<accession>A0A1H2LIB0</accession>
<dbReference type="RefSeq" id="WP_157672939.1">
    <property type="nucleotide sequence ID" value="NZ_JABAPH010000031.1"/>
</dbReference>
<protein>
    <submittedName>
        <fullName evidence="2">SseB protein N-terminal domain-containing protein</fullName>
    </submittedName>
</protein>
<feature type="domain" description="SseB protein N-terminal" evidence="1">
    <location>
        <begin position="36"/>
        <end position="149"/>
    </location>
</feature>
<gene>
    <name evidence="2" type="ORF">SAMN04489737_1267</name>
</gene>
<proteinExistence type="predicted"/>
<dbReference type="GeneID" id="65345001"/>
<evidence type="ECO:0000313" key="2">
    <source>
        <dbReference type="EMBL" id="SDU80649.1"/>
    </source>
</evidence>
<dbReference type="EMBL" id="LT629804">
    <property type="protein sequence ID" value="SDU80649.1"/>
    <property type="molecule type" value="Genomic_DNA"/>
</dbReference>
<keyword evidence="3" id="KW-1185">Reference proteome</keyword>
<dbReference type="Proteomes" id="UP000214355">
    <property type="component" value="Chromosome I"/>
</dbReference>
<organism evidence="2 3">
    <name type="scientific">Arcanobacterium phocae</name>
    <dbReference type="NCBI Taxonomy" id="131112"/>
    <lineage>
        <taxon>Bacteria</taxon>
        <taxon>Bacillati</taxon>
        <taxon>Actinomycetota</taxon>
        <taxon>Actinomycetes</taxon>
        <taxon>Actinomycetales</taxon>
        <taxon>Actinomycetaceae</taxon>
        <taxon>Arcanobacterium</taxon>
    </lineage>
</organism>
<reference evidence="3" key="1">
    <citation type="submission" date="2016-10" db="EMBL/GenBank/DDBJ databases">
        <authorList>
            <person name="Varghese N."/>
            <person name="Submissions S."/>
        </authorList>
    </citation>
    <scope>NUCLEOTIDE SEQUENCE [LARGE SCALE GENOMIC DNA]</scope>
    <source>
        <strain evidence="3">DSM 10002</strain>
    </source>
</reference>
<dbReference type="InterPro" id="IPR009839">
    <property type="entry name" value="SseB_N"/>
</dbReference>
<sequence length="241" mass="25524">MPDIASLLAPNPFSNDDGSVPPELAKAFTLSVADGRAEAVVASLTRVLLPVVPHEHPGLDESGRVKEHQSYSAQPLAGDGSLVTAELAGQRPAVVVFSGIDALRQWHKGARPVPATVESVAIASLKQQTGLMVLDPGSTTETWLGRTAVIALASGGRWLAPWNDERINDCVATVAREVASGIVHMSIEPGPAGFCIVDIGFPADSQMSDVMRVATYVSEALESDPYVRARLDVVEIRPRIC</sequence>
<evidence type="ECO:0000313" key="3">
    <source>
        <dbReference type="Proteomes" id="UP000214355"/>
    </source>
</evidence>
<name>A0A1H2LIB0_9ACTO</name>